<evidence type="ECO:0000256" key="4">
    <source>
        <dbReference type="ARBA" id="ARBA00022614"/>
    </source>
</evidence>
<keyword evidence="8" id="KW-0391">Immunity</keyword>
<evidence type="ECO:0000256" key="12">
    <source>
        <dbReference type="ARBA" id="ARBA00023180"/>
    </source>
</evidence>
<dbReference type="GO" id="GO:0045087">
    <property type="term" value="P:innate immune response"/>
    <property type="evidence" value="ECO:0007669"/>
    <property type="project" value="UniProtKB-KW"/>
</dbReference>
<keyword evidence="3" id="KW-0399">Innate immunity</keyword>
<dbReference type="PANTHER" id="PTHR24365:SF522">
    <property type="entry name" value="LOW QUALITY PROTEIN: TOLL-LIKE RECEPTOR 13-RELATED"/>
    <property type="match status" value="1"/>
</dbReference>
<evidence type="ECO:0000256" key="1">
    <source>
        <dbReference type="ARBA" id="ARBA00004479"/>
    </source>
</evidence>
<dbReference type="Pfam" id="PF13855">
    <property type="entry name" value="LRR_8"/>
    <property type="match status" value="5"/>
</dbReference>
<dbReference type="SUPFAM" id="SSF52058">
    <property type="entry name" value="L domain-like"/>
    <property type="match status" value="2"/>
</dbReference>
<dbReference type="GO" id="GO:0005886">
    <property type="term" value="C:plasma membrane"/>
    <property type="evidence" value="ECO:0007669"/>
    <property type="project" value="TreeGrafter"/>
</dbReference>
<dbReference type="InterPro" id="IPR001611">
    <property type="entry name" value="Leu-rich_rpt"/>
</dbReference>
<dbReference type="InterPro" id="IPR000157">
    <property type="entry name" value="TIR_dom"/>
</dbReference>
<evidence type="ECO:0000313" key="16">
    <source>
        <dbReference type="Ensembl" id="ENSMMDP00005025225.1"/>
    </source>
</evidence>
<comment type="similarity">
    <text evidence="2">Belongs to the Toll-like receptor family.</text>
</comment>
<evidence type="ECO:0000256" key="2">
    <source>
        <dbReference type="ARBA" id="ARBA00009634"/>
    </source>
</evidence>
<keyword evidence="10" id="KW-0472">Membrane</keyword>
<reference evidence="16" key="2">
    <citation type="submission" date="2025-08" db="UniProtKB">
        <authorList>
            <consortium name="Ensembl"/>
        </authorList>
    </citation>
    <scope>IDENTIFICATION</scope>
</reference>
<dbReference type="GO" id="GO:0038023">
    <property type="term" value="F:signaling receptor activity"/>
    <property type="evidence" value="ECO:0007669"/>
    <property type="project" value="TreeGrafter"/>
</dbReference>
<evidence type="ECO:0000256" key="10">
    <source>
        <dbReference type="ARBA" id="ARBA00023136"/>
    </source>
</evidence>
<evidence type="ECO:0000256" key="6">
    <source>
        <dbReference type="ARBA" id="ARBA00022729"/>
    </source>
</evidence>
<dbReference type="Gene3D" id="3.40.50.10140">
    <property type="entry name" value="Toll/interleukin-1 receptor homology (TIR) domain"/>
    <property type="match status" value="1"/>
</dbReference>
<evidence type="ECO:0000256" key="11">
    <source>
        <dbReference type="ARBA" id="ARBA00023170"/>
    </source>
</evidence>
<evidence type="ECO:0000256" key="5">
    <source>
        <dbReference type="ARBA" id="ARBA00022692"/>
    </source>
</evidence>
<dbReference type="GO" id="GO:0006954">
    <property type="term" value="P:inflammatory response"/>
    <property type="evidence" value="ECO:0007669"/>
    <property type="project" value="UniProtKB-KW"/>
</dbReference>
<evidence type="ECO:0000256" key="3">
    <source>
        <dbReference type="ARBA" id="ARBA00022588"/>
    </source>
</evidence>
<keyword evidence="12" id="KW-0325">Glycoprotein</keyword>
<evidence type="ECO:0000256" key="7">
    <source>
        <dbReference type="ARBA" id="ARBA00022737"/>
    </source>
</evidence>
<evidence type="ECO:0000256" key="8">
    <source>
        <dbReference type="ARBA" id="ARBA00022859"/>
    </source>
</evidence>
<reference evidence="16" key="3">
    <citation type="submission" date="2025-09" db="UniProtKB">
        <authorList>
            <consortium name="Ensembl"/>
        </authorList>
    </citation>
    <scope>IDENTIFICATION</scope>
</reference>
<feature type="signal peptide" evidence="14">
    <location>
        <begin position="1"/>
        <end position="21"/>
    </location>
</feature>
<dbReference type="GO" id="GO:0002224">
    <property type="term" value="P:toll-like receptor signaling pathway"/>
    <property type="evidence" value="ECO:0007669"/>
    <property type="project" value="TreeGrafter"/>
</dbReference>
<dbReference type="SMART" id="SM00255">
    <property type="entry name" value="TIR"/>
    <property type="match status" value="1"/>
</dbReference>
<evidence type="ECO:0000259" key="15">
    <source>
        <dbReference type="PROSITE" id="PS50104"/>
    </source>
</evidence>
<evidence type="ECO:0000256" key="13">
    <source>
        <dbReference type="ARBA" id="ARBA00023198"/>
    </source>
</evidence>
<keyword evidence="11" id="KW-0675">Receptor</keyword>
<dbReference type="SUPFAM" id="SSF52200">
    <property type="entry name" value="Toll/Interleukin receptor TIR domain"/>
    <property type="match status" value="1"/>
</dbReference>
<dbReference type="InParanoid" id="A0A667Y5E8"/>
<dbReference type="FunFam" id="3.80.10.10:FF:000770">
    <property type="entry name" value="Uncharacterized protein"/>
    <property type="match status" value="1"/>
</dbReference>
<dbReference type="PROSITE" id="PS50104">
    <property type="entry name" value="TIR"/>
    <property type="match status" value="1"/>
</dbReference>
<keyword evidence="9" id="KW-1133">Transmembrane helix</keyword>
<dbReference type="Proteomes" id="UP000472263">
    <property type="component" value="Chromosome 11"/>
</dbReference>
<dbReference type="GeneTree" id="ENSGT00940000163999"/>
<proteinExistence type="inferred from homology"/>
<organism evidence="16 17">
    <name type="scientific">Myripristis murdjan</name>
    <name type="common">pinecone soldierfish</name>
    <dbReference type="NCBI Taxonomy" id="586833"/>
    <lineage>
        <taxon>Eukaryota</taxon>
        <taxon>Metazoa</taxon>
        <taxon>Chordata</taxon>
        <taxon>Craniata</taxon>
        <taxon>Vertebrata</taxon>
        <taxon>Euteleostomi</taxon>
        <taxon>Actinopterygii</taxon>
        <taxon>Neopterygii</taxon>
        <taxon>Teleostei</taxon>
        <taxon>Neoteleostei</taxon>
        <taxon>Acanthomorphata</taxon>
        <taxon>Holocentriformes</taxon>
        <taxon>Holocentridae</taxon>
        <taxon>Myripristis</taxon>
    </lineage>
</organism>
<dbReference type="PROSITE" id="PS51450">
    <property type="entry name" value="LRR"/>
    <property type="match status" value="3"/>
</dbReference>
<evidence type="ECO:0000313" key="17">
    <source>
        <dbReference type="Proteomes" id="UP000472263"/>
    </source>
</evidence>
<name>A0A667Y5E8_9TELE</name>
<keyword evidence="7" id="KW-0677">Repeat</keyword>
<comment type="subcellular location">
    <subcellularLocation>
        <location evidence="1">Membrane</location>
        <topology evidence="1">Single-pass type I membrane protein</topology>
    </subcellularLocation>
</comment>
<dbReference type="InterPro" id="IPR003591">
    <property type="entry name" value="Leu-rich_rpt_typical-subtyp"/>
</dbReference>
<feature type="domain" description="TIR" evidence="15">
    <location>
        <begin position="796"/>
        <end position="937"/>
    </location>
</feature>
<evidence type="ECO:0000256" key="14">
    <source>
        <dbReference type="SAM" id="SignalP"/>
    </source>
</evidence>
<dbReference type="Gene3D" id="3.80.10.10">
    <property type="entry name" value="Ribonuclease Inhibitor"/>
    <property type="match status" value="3"/>
</dbReference>
<dbReference type="SMART" id="SM00365">
    <property type="entry name" value="LRR_SD22"/>
    <property type="match status" value="5"/>
</dbReference>
<reference evidence="16" key="1">
    <citation type="submission" date="2019-06" db="EMBL/GenBank/DDBJ databases">
        <authorList>
            <consortium name="Wellcome Sanger Institute Data Sharing"/>
        </authorList>
    </citation>
    <scope>NUCLEOTIDE SEQUENCE [LARGE SCALE GENOMIC DNA]</scope>
</reference>
<dbReference type="AlphaFoldDB" id="A0A667Y5E8"/>
<dbReference type="Pfam" id="PF01582">
    <property type="entry name" value="TIR"/>
    <property type="match status" value="1"/>
</dbReference>
<dbReference type="InterPro" id="IPR032675">
    <property type="entry name" value="LRR_dom_sf"/>
</dbReference>
<dbReference type="Ensembl" id="ENSMMDT00005025759.1">
    <property type="protein sequence ID" value="ENSMMDP00005025225.1"/>
    <property type="gene ID" value="ENSMMDG00005011954.1"/>
</dbReference>
<feature type="chain" id="PRO_5025681465" evidence="14">
    <location>
        <begin position="22"/>
        <end position="960"/>
    </location>
</feature>
<protein>
    <submittedName>
        <fullName evidence="16">Toll-like receptor 22</fullName>
    </submittedName>
</protein>
<evidence type="ECO:0000256" key="9">
    <source>
        <dbReference type="ARBA" id="ARBA00022989"/>
    </source>
</evidence>
<dbReference type="SMART" id="SM00369">
    <property type="entry name" value="LRR_TYP"/>
    <property type="match status" value="13"/>
</dbReference>
<accession>A0A667Y5E8</accession>
<keyword evidence="5" id="KW-0812">Transmembrane</keyword>
<sequence length="960" mass="109120">MSDRFFFFFFFFFLLFEPNDGLLQLHGHLFGFYVEGSAKQLPNTSATPVYETAFKSIDCSNGKLVAVPDDIPRHVTTLALDNNKLTRINQTDFRYLSRLRVLTLTINDISQVDDGAFVHLVALRELSMAGNDLENITDNMFIGLSNLSVLQLTGNIIEFISPSAFDSLLSLRVVMLDSNSLYRMADILPILRLPNIEELYIQNNELTTFQSADLPFNTSSNLRALNIFLNPLKNFSVTADVFPRLQFIGVSGVTADWQWDVPDRSSLSRLTMLAVGGTQLSFAGYRSVLQSADSVQDLTLSDLKEWIDKGILDIACQIPALRTFVLGLTQVEYVDDKILASCSQLTSLDLSINGLTKLYRDSLSSMKQLRNLRLTSNHLSETPAAVRVLSKLEVLDLGFNDIGKLSCSDFFNLTHLEELYLNHNNIDKLSECIFQNLNNLKVLSLAGNFLITCGDAFKTGLQKLESLDLSGNYLKKIRNGDFRSLSSLKSLNLESNTTFADVDNGAFKGLDKLLTLSLSLKTRSYDVITGLQHLRNLSIRIDFPLNTTPTVSLGAPLPSLKRLRMSSLRRHFFGVVQDLLVGLESLEHCAFENFHISLSDPDTFKQTPRLKTLRIVQTDLSDVSPELFWQIPNLEALDFSDSKLKSLDFLGQANLSRLTWLKVSESELTVINETVFRFLPALTYLDMIGNPFTCDCSNSGFSWWIQNNNQTQVANGHRYACAYPLSKKGSEFLNFDIRSCWLDASFLCYICTASLTVLTLLTSFIYHFLRWQLVYAYYLFLAFLYDSRKRRKGPPHHYDAFVSYNVHDEAWVYGEMLPALEGEQGWRLCLHHRDFTPGRPILENITEAIYSSRKTLCVISRHYLQSEWCSREIQMASFRLFDEQQDVLVLLFLEEIPAHQLSPYHRMRKLLRRRSYLSWPQGAAHSALFWHNVGRALRTDSLMELHVTSAAADLHFLNVD</sequence>
<dbReference type="PANTHER" id="PTHR24365">
    <property type="entry name" value="TOLL-LIKE RECEPTOR"/>
    <property type="match status" value="1"/>
</dbReference>
<dbReference type="InterPro" id="IPR035897">
    <property type="entry name" value="Toll_tir_struct_dom_sf"/>
</dbReference>
<keyword evidence="4" id="KW-0433">Leucine-rich repeat</keyword>
<keyword evidence="13" id="KW-0395">Inflammatory response</keyword>
<gene>
    <name evidence="16" type="primary">LOC115367768</name>
</gene>
<keyword evidence="6 14" id="KW-0732">Signal</keyword>
<dbReference type="FunFam" id="3.40.50.10140:FF:000001">
    <property type="entry name" value="Toll-like receptor 2"/>
    <property type="match status" value="1"/>
</dbReference>
<keyword evidence="17" id="KW-1185">Reference proteome</keyword>